<dbReference type="GO" id="GO:0004523">
    <property type="term" value="F:RNA-DNA hybrid ribonuclease activity"/>
    <property type="evidence" value="ECO:0007669"/>
    <property type="project" value="UniProtKB-UniRule"/>
</dbReference>
<keyword evidence="9 11" id="KW-0378">Hydrolase</keyword>
<keyword evidence="6 11" id="KW-0540">Nuclease</keyword>
<dbReference type="STRING" id="93222.NA29_11290"/>
<keyword evidence="7 11" id="KW-0479">Metal-binding</keyword>
<dbReference type="PANTHER" id="PTHR10642">
    <property type="entry name" value="RIBONUCLEASE H1"/>
    <property type="match status" value="1"/>
</dbReference>
<dbReference type="InterPro" id="IPR036397">
    <property type="entry name" value="RNaseH_sf"/>
</dbReference>
<comment type="subcellular location">
    <subcellularLocation>
        <location evidence="11">Cytoplasm</location>
    </subcellularLocation>
</comment>
<feature type="binding site" evidence="11">
    <location>
        <position position="71"/>
    </location>
    <ligand>
        <name>Mg(2+)</name>
        <dbReference type="ChEBI" id="CHEBI:18420"/>
        <label>1</label>
    </ligand>
</feature>
<dbReference type="CDD" id="cd09278">
    <property type="entry name" value="RNase_HI_prokaryote_like"/>
    <property type="match status" value="1"/>
</dbReference>
<feature type="domain" description="RNase H type-1" evidence="12">
    <location>
        <begin position="2"/>
        <end position="143"/>
    </location>
</feature>
<keyword evidence="10 11" id="KW-0460">Magnesium</keyword>
<evidence type="ECO:0000256" key="11">
    <source>
        <dbReference type="HAMAP-Rule" id="MF_00042"/>
    </source>
</evidence>
<dbReference type="Proteomes" id="UP000215126">
    <property type="component" value="Chromosome 1"/>
</dbReference>
<comment type="catalytic activity">
    <reaction evidence="1 11">
        <text>Endonucleolytic cleavage to 5'-phosphomonoester.</text>
        <dbReference type="EC" id="3.1.26.4"/>
    </reaction>
</comment>
<evidence type="ECO:0000256" key="9">
    <source>
        <dbReference type="ARBA" id="ARBA00022801"/>
    </source>
</evidence>
<comment type="cofactor">
    <cofactor evidence="11">
        <name>Mg(2+)</name>
        <dbReference type="ChEBI" id="CHEBI:18420"/>
    </cofactor>
    <text evidence="11">Binds 1 Mg(2+) ion per subunit. May bind a second metal ion at a regulatory site, or after substrate binding.</text>
</comment>
<feature type="binding site" evidence="11">
    <location>
        <position position="11"/>
    </location>
    <ligand>
        <name>Mg(2+)</name>
        <dbReference type="ChEBI" id="CHEBI:18420"/>
        <label>2</label>
    </ligand>
</feature>
<dbReference type="InterPro" id="IPR002156">
    <property type="entry name" value="RNaseH_domain"/>
</dbReference>
<keyword evidence="8 11" id="KW-0255">Endonuclease</keyword>
<dbReference type="EMBL" id="LT906435">
    <property type="protein sequence ID" value="SNU83278.1"/>
    <property type="molecule type" value="Genomic_DNA"/>
</dbReference>
<evidence type="ECO:0000256" key="3">
    <source>
        <dbReference type="ARBA" id="ARBA00005300"/>
    </source>
</evidence>
<evidence type="ECO:0000256" key="2">
    <source>
        <dbReference type="ARBA" id="ARBA00004065"/>
    </source>
</evidence>
<keyword evidence="14" id="KW-1185">Reference proteome</keyword>
<dbReference type="GO" id="GO:0003676">
    <property type="term" value="F:nucleic acid binding"/>
    <property type="evidence" value="ECO:0007669"/>
    <property type="project" value="InterPro"/>
</dbReference>
<dbReference type="KEGG" id="pspu:NA29_11290"/>
<dbReference type="PROSITE" id="PS50879">
    <property type="entry name" value="RNASE_H_1"/>
    <property type="match status" value="1"/>
</dbReference>
<sequence length="148" mass="16368">MTLPQVEIYTDGACKGNPGPGGWGALLVAGKHRKEMFGGEPNTTNNRMELLAVIRALEALNKPCQVVLHTDSQYVQKGISEWIHGWKARGWKTAAKEPVKNADLWQELDAVSQKHDIDWRWVKGHAGHDGNEAADQLANRGVESLRHG</sequence>
<dbReference type="OrthoDB" id="7845843at2"/>
<accession>A0A239SEF6</accession>
<dbReference type="GeneID" id="88094078"/>
<reference evidence="13 14" key="1">
    <citation type="submission" date="2017-06" db="EMBL/GenBank/DDBJ databases">
        <authorList>
            <consortium name="Pathogen Informatics"/>
        </authorList>
    </citation>
    <scope>NUCLEOTIDE SEQUENCE [LARGE SCALE GENOMIC DNA]</scope>
    <source>
        <strain evidence="13 14">NCTC13161</strain>
    </source>
</reference>
<comment type="function">
    <text evidence="2 11">Endonuclease that specifically degrades the RNA of RNA-DNA hybrids.</text>
</comment>
<feature type="binding site" evidence="11">
    <location>
        <position position="49"/>
    </location>
    <ligand>
        <name>Mg(2+)</name>
        <dbReference type="ChEBI" id="CHEBI:18420"/>
        <label>1</label>
    </ligand>
</feature>
<dbReference type="InterPro" id="IPR012337">
    <property type="entry name" value="RNaseH-like_sf"/>
</dbReference>
<comment type="subunit">
    <text evidence="4 11">Monomer.</text>
</comment>
<dbReference type="Pfam" id="PF00075">
    <property type="entry name" value="RNase_H"/>
    <property type="match status" value="1"/>
</dbReference>
<organism evidence="13 14">
    <name type="scientific">Pandoraea sputorum</name>
    <dbReference type="NCBI Taxonomy" id="93222"/>
    <lineage>
        <taxon>Bacteria</taxon>
        <taxon>Pseudomonadati</taxon>
        <taxon>Pseudomonadota</taxon>
        <taxon>Betaproteobacteria</taxon>
        <taxon>Burkholderiales</taxon>
        <taxon>Burkholderiaceae</taxon>
        <taxon>Pandoraea</taxon>
    </lineage>
</organism>
<gene>
    <name evidence="11 13" type="primary">rnhA</name>
    <name evidence="13" type="ORF">SAMEA4530655_01401</name>
</gene>
<dbReference type="InterPro" id="IPR022892">
    <property type="entry name" value="RNaseHI"/>
</dbReference>
<dbReference type="Gene3D" id="3.30.420.10">
    <property type="entry name" value="Ribonuclease H-like superfamily/Ribonuclease H"/>
    <property type="match status" value="1"/>
</dbReference>
<evidence type="ECO:0000256" key="4">
    <source>
        <dbReference type="ARBA" id="ARBA00011245"/>
    </source>
</evidence>
<evidence type="ECO:0000259" key="12">
    <source>
        <dbReference type="PROSITE" id="PS50879"/>
    </source>
</evidence>
<evidence type="ECO:0000256" key="5">
    <source>
        <dbReference type="ARBA" id="ARBA00012180"/>
    </source>
</evidence>
<dbReference type="GO" id="GO:0005737">
    <property type="term" value="C:cytoplasm"/>
    <property type="evidence" value="ECO:0007669"/>
    <property type="project" value="UniProtKB-SubCell"/>
</dbReference>
<name>A0A239SEF6_9BURK</name>
<dbReference type="AlphaFoldDB" id="A0A239SEF6"/>
<dbReference type="NCBIfam" id="NF001236">
    <property type="entry name" value="PRK00203.1"/>
    <property type="match status" value="1"/>
</dbReference>
<dbReference type="RefSeq" id="WP_039397095.1">
    <property type="nucleotide sequence ID" value="NZ_CABPRX010000005.1"/>
</dbReference>
<dbReference type="FunFam" id="3.30.420.10:FF:000089">
    <property type="entry name" value="Ribonuclease H"/>
    <property type="match status" value="1"/>
</dbReference>
<dbReference type="GO" id="GO:0043137">
    <property type="term" value="P:DNA replication, removal of RNA primer"/>
    <property type="evidence" value="ECO:0007669"/>
    <property type="project" value="TreeGrafter"/>
</dbReference>
<evidence type="ECO:0000256" key="10">
    <source>
        <dbReference type="ARBA" id="ARBA00022842"/>
    </source>
</evidence>
<evidence type="ECO:0000313" key="14">
    <source>
        <dbReference type="Proteomes" id="UP000215126"/>
    </source>
</evidence>
<evidence type="ECO:0000256" key="8">
    <source>
        <dbReference type="ARBA" id="ARBA00022759"/>
    </source>
</evidence>
<dbReference type="GO" id="GO:0000287">
    <property type="term" value="F:magnesium ion binding"/>
    <property type="evidence" value="ECO:0007669"/>
    <property type="project" value="UniProtKB-UniRule"/>
</dbReference>
<dbReference type="HAMAP" id="MF_00042">
    <property type="entry name" value="RNase_H"/>
    <property type="match status" value="1"/>
</dbReference>
<evidence type="ECO:0000256" key="7">
    <source>
        <dbReference type="ARBA" id="ARBA00022723"/>
    </source>
</evidence>
<dbReference type="PANTHER" id="PTHR10642:SF26">
    <property type="entry name" value="RIBONUCLEASE H1"/>
    <property type="match status" value="1"/>
</dbReference>
<keyword evidence="11" id="KW-0963">Cytoplasm</keyword>
<comment type="similarity">
    <text evidence="3 11">Belongs to the RNase H family.</text>
</comment>
<dbReference type="EC" id="3.1.26.4" evidence="5 11"/>
<evidence type="ECO:0000256" key="6">
    <source>
        <dbReference type="ARBA" id="ARBA00022722"/>
    </source>
</evidence>
<protein>
    <recommendedName>
        <fullName evidence="5 11">Ribonuclease H</fullName>
        <shortName evidence="11">RNase H</shortName>
        <ecNumber evidence="5 11">3.1.26.4</ecNumber>
    </recommendedName>
</protein>
<evidence type="ECO:0000256" key="1">
    <source>
        <dbReference type="ARBA" id="ARBA00000077"/>
    </source>
</evidence>
<feature type="binding site" evidence="11">
    <location>
        <position position="135"/>
    </location>
    <ligand>
        <name>Mg(2+)</name>
        <dbReference type="ChEBI" id="CHEBI:18420"/>
        <label>2</label>
    </ligand>
</feature>
<proteinExistence type="inferred from homology"/>
<feature type="binding site" evidence="11">
    <location>
        <position position="11"/>
    </location>
    <ligand>
        <name>Mg(2+)</name>
        <dbReference type="ChEBI" id="CHEBI:18420"/>
        <label>1</label>
    </ligand>
</feature>
<dbReference type="InterPro" id="IPR050092">
    <property type="entry name" value="RNase_H"/>
</dbReference>
<dbReference type="SUPFAM" id="SSF53098">
    <property type="entry name" value="Ribonuclease H-like"/>
    <property type="match status" value="1"/>
</dbReference>
<evidence type="ECO:0000313" key="13">
    <source>
        <dbReference type="EMBL" id="SNU83278.1"/>
    </source>
</evidence>